<dbReference type="EMBL" id="JAPQES010000002">
    <property type="protein sequence ID" value="MCY6370734.1"/>
    <property type="molecule type" value="Genomic_DNA"/>
</dbReference>
<dbReference type="Pfam" id="PF02518">
    <property type="entry name" value="HATPase_c"/>
    <property type="match status" value="1"/>
</dbReference>
<feature type="transmembrane region" description="Helical" evidence="14">
    <location>
        <begin position="21"/>
        <end position="42"/>
    </location>
</feature>
<dbReference type="RefSeq" id="WP_268049562.1">
    <property type="nucleotide sequence ID" value="NZ_JAPQES010000002.1"/>
</dbReference>
<protein>
    <recommendedName>
        <fullName evidence="3">histidine kinase</fullName>
        <ecNumber evidence="3">2.7.13.3</ecNumber>
    </recommendedName>
</protein>
<evidence type="ECO:0000256" key="2">
    <source>
        <dbReference type="ARBA" id="ARBA00004651"/>
    </source>
</evidence>
<evidence type="ECO:0000259" key="16">
    <source>
        <dbReference type="PROSITE" id="PS50885"/>
    </source>
</evidence>
<dbReference type="CDD" id="cd00082">
    <property type="entry name" value="HisKA"/>
    <property type="match status" value="1"/>
</dbReference>
<dbReference type="Pfam" id="PF00672">
    <property type="entry name" value="HAMP"/>
    <property type="match status" value="1"/>
</dbReference>
<feature type="domain" description="Histidine kinase" evidence="15">
    <location>
        <begin position="254"/>
        <end position="472"/>
    </location>
</feature>
<feature type="transmembrane region" description="Helical" evidence="14">
    <location>
        <begin position="161"/>
        <end position="181"/>
    </location>
</feature>
<sequence>MKKQKKKRKRKIANLLLRNYVFLYFLMTFILLVTFIITIYVASISIRNVDETKIIASEIMRDDYKNIDTSYILKANGFIEIIDSNLNVIYRKGTPIENKKKYTKEQYYKMLINNRNNDQYEDEYIYSFSYNENKDFLLVAVVPNKDLQDLYNKKSKIKPSFLLKSVLFFYLITLILGILLYSRLTSKTFVTPLKILLNGVKRITAGDYSTRIDLKSRNEFGELRDAFNLMAAKIEEQRDLKEKSEENRRRLIMDISHDLKNPLASVIGYSDYLIKNPKISEEERTKYLTVIENNSIRANNLIIDLFEFSKFENTDFNLQLRKGDICEFLRELIASYIPQMEEKNINYDFDIPEKSIFVNFNAKSMDRAISNLIINSIKYNPPNTNLTIIVREILDKVEIVIKDDGIGIPKKLAKDIFEPFVRVDSARNSKSGGTGLGLAITKTLIKKHGGSIDLETDKSMGCKFTITLKNYI</sequence>
<evidence type="ECO:0000256" key="6">
    <source>
        <dbReference type="ARBA" id="ARBA00022679"/>
    </source>
</evidence>
<dbReference type="InterPro" id="IPR036890">
    <property type="entry name" value="HATPase_C_sf"/>
</dbReference>
<reference evidence="17" key="1">
    <citation type="submission" date="2022-12" db="EMBL/GenBank/DDBJ databases">
        <authorList>
            <person name="Wang J."/>
        </authorList>
    </citation>
    <scope>NUCLEOTIDE SEQUENCE</scope>
    <source>
        <strain evidence="17">HY-42-06</strain>
    </source>
</reference>
<gene>
    <name evidence="17" type="ORF">OXH55_08830</name>
</gene>
<dbReference type="SMART" id="SM00388">
    <property type="entry name" value="HisKA"/>
    <property type="match status" value="1"/>
</dbReference>
<dbReference type="PANTHER" id="PTHR45528">
    <property type="entry name" value="SENSOR HISTIDINE KINASE CPXA"/>
    <property type="match status" value="1"/>
</dbReference>
<dbReference type="InterPro" id="IPR004358">
    <property type="entry name" value="Sig_transdc_His_kin-like_C"/>
</dbReference>
<dbReference type="InterPro" id="IPR003594">
    <property type="entry name" value="HATPase_dom"/>
</dbReference>
<keyword evidence="10" id="KW-0067">ATP-binding</keyword>
<dbReference type="PANTHER" id="PTHR45528:SF1">
    <property type="entry name" value="SENSOR HISTIDINE KINASE CPXA"/>
    <property type="match status" value="1"/>
</dbReference>
<dbReference type="Gene3D" id="3.30.565.10">
    <property type="entry name" value="Histidine kinase-like ATPase, C-terminal domain"/>
    <property type="match status" value="1"/>
</dbReference>
<proteinExistence type="predicted"/>
<dbReference type="PROSITE" id="PS50885">
    <property type="entry name" value="HAMP"/>
    <property type="match status" value="1"/>
</dbReference>
<keyword evidence="12" id="KW-0902">Two-component regulatory system</keyword>
<dbReference type="Gene3D" id="1.10.287.130">
    <property type="match status" value="1"/>
</dbReference>
<dbReference type="InterPro" id="IPR003660">
    <property type="entry name" value="HAMP_dom"/>
</dbReference>
<dbReference type="PROSITE" id="PS50109">
    <property type="entry name" value="HIS_KIN"/>
    <property type="match status" value="1"/>
</dbReference>
<comment type="catalytic activity">
    <reaction evidence="1">
        <text>ATP + protein L-histidine = ADP + protein N-phospho-L-histidine.</text>
        <dbReference type="EC" id="2.7.13.3"/>
    </reaction>
</comment>
<organism evidence="17 18">
    <name type="scientific">Clostridium ganghwense</name>
    <dbReference type="NCBI Taxonomy" id="312089"/>
    <lineage>
        <taxon>Bacteria</taxon>
        <taxon>Bacillati</taxon>
        <taxon>Bacillota</taxon>
        <taxon>Clostridia</taxon>
        <taxon>Eubacteriales</taxon>
        <taxon>Clostridiaceae</taxon>
        <taxon>Clostridium</taxon>
    </lineage>
</organism>
<dbReference type="PRINTS" id="PR00344">
    <property type="entry name" value="BCTRLSENSOR"/>
</dbReference>
<evidence type="ECO:0000256" key="7">
    <source>
        <dbReference type="ARBA" id="ARBA00022692"/>
    </source>
</evidence>
<keyword evidence="7 14" id="KW-0812">Transmembrane</keyword>
<evidence type="ECO:0000256" key="5">
    <source>
        <dbReference type="ARBA" id="ARBA00022553"/>
    </source>
</evidence>
<dbReference type="Proteomes" id="UP001079657">
    <property type="component" value="Unassembled WGS sequence"/>
</dbReference>
<dbReference type="GO" id="GO:0016301">
    <property type="term" value="F:kinase activity"/>
    <property type="evidence" value="ECO:0007669"/>
    <property type="project" value="UniProtKB-KW"/>
</dbReference>
<evidence type="ECO:0000259" key="15">
    <source>
        <dbReference type="PROSITE" id="PS50109"/>
    </source>
</evidence>
<evidence type="ECO:0000256" key="1">
    <source>
        <dbReference type="ARBA" id="ARBA00000085"/>
    </source>
</evidence>
<dbReference type="InterPro" id="IPR036097">
    <property type="entry name" value="HisK_dim/P_sf"/>
</dbReference>
<keyword evidence="5" id="KW-0597">Phosphoprotein</keyword>
<dbReference type="Gene3D" id="6.10.340.10">
    <property type="match status" value="1"/>
</dbReference>
<keyword evidence="11 14" id="KW-1133">Transmembrane helix</keyword>
<feature type="domain" description="HAMP" evidence="16">
    <location>
        <begin position="187"/>
        <end position="239"/>
    </location>
</feature>
<comment type="caution">
    <text evidence="17">The sequence shown here is derived from an EMBL/GenBank/DDBJ whole genome shotgun (WGS) entry which is preliminary data.</text>
</comment>
<evidence type="ECO:0000313" key="17">
    <source>
        <dbReference type="EMBL" id="MCY6370734.1"/>
    </source>
</evidence>
<dbReference type="CDD" id="cd00075">
    <property type="entry name" value="HATPase"/>
    <property type="match status" value="1"/>
</dbReference>
<evidence type="ECO:0000256" key="8">
    <source>
        <dbReference type="ARBA" id="ARBA00022741"/>
    </source>
</evidence>
<evidence type="ECO:0000256" key="14">
    <source>
        <dbReference type="SAM" id="Phobius"/>
    </source>
</evidence>
<keyword evidence="9 17" id="KW-0418">Kinase</keyword>
<keyword evidence="4" id="KW-1003">Cell membrane</keyword>
<evidence type="ECO:0000256" key="13">
    <source>
        <dbReference type="ARBA" id="ARBA00023136"/>
    </source>
</evidence>
<dbReference type="Pfam" id="PF00512">
    <property type="entry name" value="HisKA"/>
    <property type="match status" value="1"/>
</dbReference>
<dbReference type="EC" id="2.7.13.3" evidence="3"/>
<keyword evidence="6" id="KW-0808">Transferase</keyword>
<keyword evidence="13 14" id="KW-0472">Membrane</keyword>
<name>A0ABT4CNV0_9CLOT</name>
<keyword evidence="8" id="KW-0547">Nucleotide-binding</keyword>
<dbReference type="CDD" id="cd06225">
    <property type="entry name" value="HAMP"/>
    <property type="match status" value="1"/>
</dbReference>
<keyword evidence="18" id="KW-1185">Reference proteome</keyword>
<dbReference type="SUPFAM" id="SSF47384">
    <property type="entry name" value="Homodimeric domain of signal transducing histidine kinase"/>
    <property type="match status" value="1"/>
</dbReference>
<evidence type="ECO:0000256" key="11">
    <source>
        <dbReference type="ARBA" id="ARBA00022989"/>
    </source>
</evidence>
<comment type="subcellular location">
    <subcellularLocation>
        <location evidence="2">Cell membrane</location>
        <topology evidence="2">Multi-pass membrane protein</topology>
    </subcellularLocation>
</comment>
<evidence type="ECO:0000256" key="3">
    <source>
        <dbReference type="ARBA" id="ARBA00012438"/>
    </source>
</evidence>
<evidence type="ECO:0000313" key="18">
    <source>
        <dbReference type="Proteomes" id="UP001079657"/>
    </source>
</evidence>
<evidence type="ECO:0000256" key="4">
    <source>
        <dbReference type="ARBA" id="ARBA00022475"/>
    </source>
</evidence>
<accession>A0ABT4CNV0</accession>
<dbReference type="SMART" id="SM00387">
    <property type="entry name" value="HATPase_c"/>
    <property type="match status" value="1"/>
</dbReference>
<evidence type="ECO:0000256" key="10">
    <source>
        <dbReference type="ARBA" id="ARBA00022840"/>
    </source>
</evidence>
<dbReference type="InterPro" id="IPR050398">
    <property type="entry name" value="HssS/ArlS-like"/>
</dbReference>
<dbReference type="InterPro" id="IPR003661">
    <property type="entry name" value="HisK_dim/P_dom"/>
</dbReference>
<dbReference type="SUPFAM" id="SSF55874">
    <property type="entry name" value="ATPase domain of HSP90 chaperone/DNA topoisomerase II/histidine kinase"/>
    <property type="match status" value="1"/>
</dbReference>
<dbReference type="SUPFAM" id="SSF158472">
    <property type="entry name" value="HAMP domain-like"/>
    <property type="match status" value="1"/>
</dbReference>
<dbReference type="SMART" id="SM00304">
    <property type="entry name" value="HAMP"/>
    <property type="match status" value="1"/>
</dbReference>
<evidence type="ECO:0000256" key="12">
    <source>
        <dbReference type="ARBA" id="ARBA00023012"/>
    </source>
</evidence>
<dbReference type="InterPro" id="IPR005467">
    <property type="entry name" value="His_kinase_dom"/>
</dbReference>
<evidence type="ECO:0000256" key="9">
    <source>
        <dbReference type="ARBA" id="ARBA00022777"/>
    </source>
</evidence>